<evidence type="ECO:0000256" key="11">
    <source>
        <dbReference type="ARBA" id="ARBA00023253"/>
    </source>
</evidence>
<gene>
    <name evidence="16" type="ORF">SAY86_021915</name>
</gene>
<evidence type="ECO:0000256" key="8">
    <source>
        <dbReference type="ARBA" id="ARBA00022989"/>
    </source>
</evidence>
<dbReference type="GO" id="GO:0016020">
    <property type="term" value="C:membrane"/>
    <property type="evidence" value="ECO:0007669"/>
    <property type="project" value="UniProtKB-SubCell"/>
</dbReference>
<comment type="similarity">
    <text evidence="3">Belongs to the glycosyltransferase GT106 family.</text>
</comment>
<dbReference type="PANTHER" id="PTHR31741">
    <property type="entry name" value="OS02G0726500 PROTEIN-RELATED"/>
    <property type="match status" value="1"/>
</dbReference>
<dbReference type="EMBL" id="JAXQNO010000003">
    <property type="protein sequence ID" value="KAK4801428.1"/>
    <property type="molecule type" value="Genomic_DNA"/>
</dbReference>
<keyword evidence="12" id="KW-0119">Carbohydrate metabolism</keyword>
<dbReference type="InterPro" id="IPR019378">
    <property type="entry name" value="GDP-Fuc_O-FucTrfase"/>
</dbReference>
<keyword evidence="5" id="KW-0808">Transferase</keyword>
<dbReference type="AlphaFoldDB" id="A0AAN7MZX6"/>
<evidence type="ECO:0000256" key="2">
    <source>
        <dbReference type="ARBA" id="ARBA00004881"/>
    </source>
</evidence>
<protein>
    <recommendedName>
        <fullName evidence="13">O-fucosyltransferase family protein</fullName>
    </recommendedName>
</protein>
<evidence type="ECO:0000256" key="5">
    <source>
        <dbReference type="ARBA" id="ARBA00022679"/>
    </source>
</evidence>
<evidence type="ECO:0000256" key="1">
    <source>
        <dbReference type="ARBA" id="ARBA00004606"/>
    </source>
</evidence>
<keyword evidence="4" id="KW-0328">Glycosyltransferase</keyword>
<sequence>MTRRRPLDSLEDLQPEEAYGRDISKATTTTASGRRTHQLLRLTPMGIRGVVLFVAIFATVSLLLVMSHMGDVGRLTVATNGHVAMVETTTAAYEEGADTDEVEEQKSHALEPPAIQEQNAELWRQPVEPDRYYKCINRSKHEKKMGSSNGYLLVHANGGLNQMKIGISDMVAVTKIMNATLVLPTLDSNSFWTDSSNFKALFDWKHFMEVLKEDIHIVESLPSGLTSGKALRRAPVSWSKPVYYRRLVPLLRKNKLIHFTKTDSRLVNNGLAGSIQKLRCRAMYEALWYSDDIRELANKFVKRLRENNQHYIALHLRC</sequence>
<keyword evidence="17" id="KW-1185">Reference proteome</keyword>
<reference evidence="16 17" key="1">
    <citation type="journal article" date="2023" name="Hortic Res">
        <title>Pangenome of water caltrop reveals structural variations and asymmetric subgenome divergence after allopolyploidization.</title>
        <authorList>
            <person name="Zhang X."/>
            <person name="Chen Y."/>
            <person name="Wang L."/>
            <person name="Yuan Y."/>
            <person name="Fang M."/>
            <person name="Shi L."/>
            <person name="Lu R."/>
            <person name="Comes H.P."/>
            <person name="Ma Y."/>
            <person name="Chen Y."/>
            <person name="Huang G."/>
            <person name="Zhou Y."/>
            <person name="Zheng Z."/>
            <person name="Qiu Y."/>
        </authorList>
    </citation>
    <scope>NUCLEOTIDE SEQUENCE [LARGE SCALE GENOMIC DNA]</scope>
    <source>
        <strain evidence="16">F231</strain>
    </source>
</reference>
<evidence type="ECO:0000256" key="3">
    <source>
        <dbReference type="ARBA" id="ARBA00007737"/>
    </source>
</evidence>
<dbReference type="Proteomes" id="UP001346149">
    <property type="component" value="Unassembled WGS sequence"/>
</dbReference>
<keyword evidence="7" id="KW-0735">Signal-anchor</keyword>
<accession>A0AAN7MZX6</accession>
<evidence type="ECO:0000256" key="9">
    <source>
        <dbReference type="ARBA" id="ARBA00023136"/>
    </source>
</evidence>
<evidence type="ECO:0000256" key="10">
    <source>
        <dbReference type="ARBA" id="ARBA00023180"/>
    </source>
</evidence>
<keyword evidence="10" id="KW-0325">Glycoprotein</keyword>
<keyword evidence="9 15" id="KW-0472">Membrane</keyword>
<evidence type="ECO:0000256" key="13">
    <source>
        <dbReference type="ARBA" id="ARBA00030350"/>
    </source>
</evidence>
<dbReference type="GO" id="GO:0006004">
    <property type="term" value="P:fucose metabolic process"/>
    <property type="evidence" value="ECO:0007669"/>
    <property type="project" value="UniProtKB-KW"/>
</dbReference>
<name>A0AAN7MZX6_TRANT</name>
<comment type="subcellular location">
    <subcellularLocation>
        <location evidence="1">Membrane</location>
        <topology evidence="1">Single-pass type II membrane protein</topology>
    </subcellularLocation>
</comment>
<keyword evidence="8 15" id="KW-1133">Transmembrane helix</keyword>
<comment type="caution">
    <text evidence="16">The sequence shown here is derived from an EMBL/GenBank/DDBJ whole genome shotgun (WGS) entry which is preliminary data.</text>
</comment>
<proteinExistence type="inferred from homology"/>
<comment type="pathway">
    <text evidence="2">Glycan metabolism.</text>
</comment>
<evidence type="ECO:0000256" key="14">
    <source>
        <dbReference type="SAM" id="MobiDB-lite"/>
    </source>
</evidence>
<dbReference type="PANTHER" id="PTHR31741:SF105">
    <property type="entry name" value="O-FUCOSYLTRANSFERASE FAMILY PROTEIN"/>
    <property type="match status" value="1"/>
</dbReference>
<evidence type="ECO:0000256" key="12">
    <source>
        <dbReference type="ARBA" id="ARBA00023277"/>
    </source>
</evidence>
<keyword evidence="11" id="KW-0294">Fucose metabolism</keyword>
<keyword evidence="6 15" id="KW-0812">Transmembrane</keyword>
<organism evidence="16 17">
    <name type="scientific">Trapa natans</name>
    <name type="common">Water chestnut</name>
    <dbReference type="NCBI Taxonomy" id="22666"/>
    <lineage>
        <taxon>Eukaryota</taxon>
        <taxon>Viridiplantae</taxon>
        <taxon>Streptophyta</taxon>
        <taxon>Embryophyta</taxon>
        <taxon>Tracheophyta</taxon>
        <taxon>Spermatophyta</taxon>
        <taxon>Magnoliopsida</taxon>
        <taxon>eudicotyledons</taxon>
        <taxon>Gunneridae</taxon>
        <taxon>Pentapetalae</taxon>
        <taxon>rosids</taxon>
        <taxon>malvids</taxon>
        <taxon>Myrtales</taxon>
        <taxon>Lythraceae</taxon>
        <taxon>Trapa</taxon>
    </lineage>
</organism>
<evidence type="ECO:0000256" key="15">
    <source>
        <dbReference type="SAM" id="Phobius"/>
    </source>
</evidence>
<evidence type="ECO:0000256" key="4">
    <source>
        <dbReference type="ARBA" id="ARBA00022676"/>
    </source>
</evidence>
<dbReference type="Pfam" id="PF10250">
    <property type="entry name" value="O-FucT"/>
    <property type="match status" value="1"/>
</dbReference>
<evidence type="ECO:0000256" key="7">
    <source>
        <dbReference type="ARBA" id="ARBA00022968"/>
    </source>
</evidence>
<feature type="region of interest" description="Disordered" evidence="14">
    <location>
        <begin position="1"/>
        <end position="21"/>
    </location>
</feature>
<evidence type="ECO:0000313" key="16">
    <source>
        <dbReference type="EMBL" id="KAK4801428.1"/>
    </source>
</evidence>
<evidence type="ECO:0000313" key="17">
    <source>
        <dbReference type="Proteomes" id="UP001346149"/>
    </source>
</evidence>
<evidence type="ECO:0000256" key="6">
    <source>
        <dbReference type="ARBA" id="ARBA00022692"/>
    </source>
</evidence>
<dbReference type="GO" id="GO:0005737">
    <property type="term" value="C:cytoplasm"/>
    <property type="evidence" value="ECO:0007669"/>
    <property type="project" value="TreeGrafter"/>
</dbReference>
<dbReference type="GO" id="GO:0016757">
    <property type="term" value="F:glycosyltransferase activity"/>
    <property type="evidence" value="ECO:0007669"/>
    <property type="project" value="UniProtKB-KW"/>
</dbReference>
<feature type="transmembrane region" description="Helical" evidence="15">
    <location>
        <begin position="45"/>
        <end position="65"/>
    </location>
</feature>